<evidence type="ECO:0000313" key="3">
    <source>
        <dbReference type="Proteomes" id="UP001054945"/>
    </source>
</evidence>
<dbReference type="GO" id="GO:0016020">
    <property type="term" value="C:membrane"/>
    <property type="evidence" value="ECO:0007669"/>
    <property type="project" value="InterPro"/>
</dbReference>
<dbReference type="AlphaFoldDB" id="A0AAV4R5C2"/>
<name>A0AAV4R5C2_CAEEX</name>
<proteinExistence type="predicted"/>
<comment type="caution">
    <text evidence="2">The sequence shown here is derived from an EMBL/GenBank/DDBJ whole genome shotgun (WGS) entry which is preliminary data.</text>
</comment>
<sequence length="122" mass="13872">MRFREKLMRVFNECKKANKENWKIGRGKLNSADTGPSVDHTLGTANGNYLFVNVSAAKTNKVQLQTVALKNAYCVRFFYHMYGPDIGSLDVMTQSVSLESDTKEYFSRSKTQGDRWKEAFSA</sequence>
<feature type="domain" description="MAM" evidence="1">
    <location>
        <begin position="1"/>
        <end position="122"/>
    </location>
</feature>
<evidence type="ECO:0000259" key="1">
    <source>
        <dbReference type="PROSITE" id="PS50060"/>
    </source>
</evidence>
<dbReference type="PANTHER" id="PTHR23282:SF142">
    <property type="entry name" value="MAM DOMAIN-CONTAINING PROTEIN"/>
    <property type="match status" value="1"/>
</dbReference>
<organism evidence="2 3">
    <name type="scientific">Caerostris extrusa</name>
    <name type="common">Bark spider</name>
    <name type="synonym">Caerostris bankana</name>
    <dbReference type="NCBI Taxonomy" id="172846"/>
    <lineage>
        <taxon>Eukaryota</taxon>
        <taxon>Metazoa</taxon>
        <taxon>Ecdysozoa</taxon>
        <taxon>Arthropoda</taxon>
        <taxon>Chelicerata</taxon>
        <taxon>Arachnida</taxon>
        <taxon>Araneae</taxon>
        <taxon>Araneomorphae</taxon>
        <taxon>Entelegynae</taxon>
        <taxon>Araneoidea</taxon>
        <taxon>Araneidae</taxon>
        <taxon>Caerostris</taxon>
    </lineage>
</organism>
<reference evidence="2 3" key="1">
    <citation type="submission" date="2021-06" db="EMBL/GenBank/DDBJ databases">
        <title>Caerostris extrusa draft genome.</title>
        <authorList>
            <person name="Kono N."/>
            <person name="Arakawa K."/>
        </authorList>
    </citation>
    <scope>NUCLEOTIDE SEQUENCE [LARGE SCALE GENOMIC DNA]</scope>
</reference>
<dbReference type="InterPro" id="IPR013320">
    <property type="entry name" value="ConA-like_dom_sf"/>
</dbReference>
<dbReference type="PROSITE" id="PS50060">
    <property type="entry name" value="MAM_2"/>
    <property type="match status" value="1"/>
</dbReference>
<accession>A0AAV4R5C2</accession>
<gene>
    <name evidence="2" type="primary">MLRP2_17</name>
    <name evidence="2" type="ORF">CEXT_203131</name>
</gene>
<dbReference type="Pfam" id="PF00629">
    <property type="entry name" value="MAM"/>
    <property type="match status" value="1"/>
</dbReference>
<keyword evidence="3" id="KW-1185">Reference proteome</keyword>
<dbReference type="Proteomes" id="UP001054945">
    <property type="component" value="Unassembled WGS sequence"/>
</dbReference>
<evidence type="ECO:0000313" key="2">
    <source>
        <dbReference type="EMBL" id="GIY15557.1"/>
    </source>
</evidence>
<dbReference type="EMBL" id="BPLR01007247">
    <property type="protein sequence ID" value="GIY15557.1"/>
    <property type="molecule type" value="Genomic_DNA"/>
</dbReference>
<dbReference type="PANTHER" id="PTHR23282">
    <property type="entry name" value="APICAL ENDOSOMAL GLYCOPROTEIN PRECURSOR"/>
    <property type="match status" value="1"/>
</dbReference>
<protein>
    <submittedName>
        <fullName evidence="2">MAM and LDL-receptor class A domain-containing protein 2</fullName>
    </submittedName>
</protein>
<dbReference type="SUPFAM" id="SSF49899">
    <property type="entry name" value="Concanavalin A-like lectins/glucanases"/>
    <property type="match status" value="1"/>
</dbReference>
<dbReference type="CDD" id="cd06263">
    <property type="entry name" value="MAM"/>
    <property type="match status" value="1"/>
</dbReference>
<dbReference type="InterPro" id="IPR051560">
    <property type="entry name" value="MAM_domain-containing"/>
</dbReference>
<dbReference type="Gene3D" id="2.60.120.200">
    <property type="match status" value="1"/>
</dbReference>
<dbReference type="InterPro" id="IPR000998">
    <property type="entry name" value="MAM_dom"/>
</dbReference>